<feature type="domain" description="BTB" evidence="4">
    <location>
        <begin position="53"/>
        <end position="121"/>
    </location>
</feature>
<dbReference type="Proteomes" id="UP000694865">
    <property type="component" value="Unplaced"/>
</dbReference>
<dbReference type="Gene3D" id="3.30.710.10">
    <property type="entry name" value="Potassium Channel Kv1.1, Chain A"/>
    <property type="match status" value="1"/>
</dbReference>
<gene>
    <name evidence="6" type="primary">LOC100366626</name>
</gene>
<evidence type="ECO:0000256" key="3">
    <source>
        <dbReference type="SAM" id="MobiDB-lite"/>
    </source>
</evidence>
<dbReference type="InterPro" id="IPR011333">
    <property type="entry name" value="SKP1/BTB/POZ_sf"/>
</dbReference>
<reference evidence="6" key="1">
    <citation type="submission" date="2025-08" db="UniProtKB">
        <authorList>
            <consortium name="RefSeq"/>
        </authorList>
    </citation>
    <scope>IDENTIFICATION</scope>
    <source>
        <tissue evidence="6">Testes</tissue>
    </source>
</reference>
<dbReference type="PANTHER" id="PTHR24412">
    <property type="entry name" value="KELCH PROTEIN"/>
    <property type="match status" value="1"/>
</dbReference>
<feature type="region of interest" description="Disordered" evidence="3">
    <location>
        <begin position="1"/>
        <end position="22"/>
    </location>
</feature>
<evidence type="ECO:0000259" key="4">
    <source>
        <dbReference type="PROSITE" id="PS50097"/>
    </source>
</evidence>
<dbReference type="SUPFAM" id="SSF54695">
    <property type="entry name" value="POZ domain"/>
    <property type="match status" value="1"/>
</dbReference>
<dbReference type="Pfam" id="PF01344">
    <property type="entry name" value="Kelch_1"/>
    <property type="match status" value="1"/>
</dbReference>
<accession>A0ABM0GXF8</accession>
<evidence type="ECO:0000313" key="6">
    <source>
        <dbReference type="RefSeq" id="XP_002739480.1"/>
    </source>
</evidence>
<keyword evidence="2" id="KW-0677">Repeat</keyword>
<keyword evidence="1" id="KW-0880">Kelch repeat</keyword>
<dbReference type="Pfam" id="PF07707">
    <property type="entry name" value="BACK"/>
    <property type="match status" value="1"/>
</dbReference>
<dbReference type="PANTHER" id="PTHR24412:SF272">
    <property type="entry name" value="KELCH-LIKE PROTEIN DIABLO"/>
    <property type="match status" value="1"/>
</dbReference>
<dbReference type="InterPro" id="IPR015915">
    <property type="entry name" value="Kelch-typ_b-propeller"/>
</dbReference>
<organism evidence="5 6">
    <name type="scientific">Saccoglossus kowalevskii</name>
    <name type="common">Acorn worm</name>
    <dbReference type="NCBI Taxonomy" id="10224"/>
    <lineage>
        <taxon>Eukaryota</taxon>
        <taxon>Metazoa</taxon>
        <taxon>Hemichordata</taxon>
        <taxon>Enteropneusta</taxon>
        <taxon>Harrimaniidae</taxon>
        <taxon>Saccoglossus</taxon>
    </lineage>
</organism>
<dbReference type="Gene3D" id="2.120.10.80">
    <property type="entry name" value="Kelch-type beta propeller"/>
    <property type="match status" value="1"/>
</dbReference>
<dbReference type="RefSeq" id="XP_002739480.1">
    <property type="nucleotide sequence ID" value="XM_002739434.1"/>
</dbReference>
<evidence type="ECO:0000256" key="1">
    <source>
        <dbReference type="ARBA" id="ARBA00022441"/>
    </source>
</evidence>
<feature type="compositionally biased region" description="Basic residues" evidence="3">
    <location>
        <begin position="1"/>
        <end position="20"/>
    </location>
</feature>
<dbReference type="SUPFAM" id="SSF117281">
    <property type="entry name" value="Kelch motif"/>
    <property type="match status" value="1"/>
</dbReference>
<evidence type="ECO:0000256" key="2">
    <source>
        <dbReference type="ARBA" id="ARBA00022737"/>
    </source>
</evidence>
<name>A0ABM0GXF8_SACKO</name>
<dbReference type="PROSITE" id="PS50097">
    <property type="entry name" value="BTB"/>
    <property type="match status" value="1"/>
</dbReference>
<dbReference type="InterPro" id="IPR011705">
    <property type="entry name" value="BACK"/>
</dbReference>
<dbReference type="Pfam" id="PF00651">
    <property type="entry name" value="BTB"/>
    <property type="match status" value="1"/>
</dbReference>
<protein>
    <submittedName>
        <fullName evidence="6">Kelch-like protein 20-like</fullName>
    </submittedName>
</protein>
<keyword evidence="5" id="KW-1185">Reference proteome</keyword>
<dbReference type="InterPro" id="IPR000210">
    <property type="entry name" value="BTB/POZ_dom"/>
</dbReference>
<dbReference type="SMART" id="SM00225">
    <property type="entry name" value="BTB"/>
    <property type="match status" value="1"/>
</dbReference>
<proteinExistence type="predicted"/>
<sequence>MAGGKSKSRRSRRGGRQRHIKVNENPIEFSSNGGHANHVLEQLNLQRLHGGLCDVALVVGGRKFDAHRNVLAACSQYFKSMFENGRFRESKQKEVKIQSLDAEAIEILLEYMYTDSITITFSNVEGIIAASDLFLIQAVRDYCANYWTQTLCVDNVLSAYKNADIYNLSQLRDEAEAFLSKHFTEIVESNEFVNYPYEVVVVMIKSDLIDVDEKDVFLAVKKWVMHAKERVSLLDDLMSRIRLPLMPAADLIECVNVEPLVLKSEWCQALVQEAMNYQLLPNKQGELQTPRSRPRYVNLDEMIFAVGVTGTEGHIPDMLLTKCYIPRHNAWYSLATLHAVSLRGLTFCNGLLYALCFNTENEQLDLYMYDIVSNAWSDGPSINKSNHVIRRSIQLSNTWVQLIECRQKVYVMISVVCNHNQGVVSSVLCYDPSPKTWKSLPCFHTERLYYSAAATDIGIYLIGGKIPLGEGMSDVEFFDPDTETWSVKSEMHLPRHSMNICFWSPERGILVSDYECRDPDVYYTQQDRWTSFSDEAELCDSLPVFFTDCPGGNEMLSTYSPAMDTIYATCEASFDDTLATWYKFSFYEKRWEACASLPQLLMPYLCAVR</sequence>
<dbReference type="Gene3D" id="1.25.40.420">
    <property type="match status" value="1"/>
</dbReference>
<dbReference type="GeneID" id="100366626"/>
<evidence type="ECO:0000313" key="5">
    <source>
        <dbReference type="Proteomes" id="UP000694865"/>
    </source>
</evidence>
<dbReference type="InterPro" id="IPR006652">
    <property type="entry name" value="Kelch_1"/>
</dbReference>
<dbReference type="SMART" id="SM00875">
    <property type="entry name" value="BACK"/>
    <property type="match status" value="1"/>
</dbReference>